<evidence type="ECO:0000313" key="3">
    <source>
        <dbReference type="Proteomes" id="UP000218083"/>
    </source>
</evidence>
<dbReference type="SUPFAM" id="SSF51735">
    <property type="entry name" value="NAD(P)-binding Rossmann-fold domains"/>
    <property type="match status" value="1"/>
</dbReference>
<evidence type="ECO:0000256" key="1">
    <source>
        <dbReference type="ARBA" id="ARBA00006484"/>
    </source>
</evidence>
<protein>
    <submittedName>
        <fullName evidence="2">Short-chain dehydrogenase</fullName>
    </submittedName>
</protein>
<dbReference type="PANTHER" id="PTHR42879:SF6">
    <property type="entry name" value="NADPH-DEPENDENT REDUCTASE BACG"/>
    <property type="match status" value="1"/>
</dbReference>
<dbReference type="InterPro" id="IPR036291">
    <property type="entry name" value="NAD(P)-bd_dom_sf"/>
</dbReference>
<accession>A0A2A2FEL8</accession>
<keyword evidence="3" id="KW-1185">Reference proteome</keyword>
<proteinExistence type="inferred from homology"/>
<gene>
    <name evidence="2" type="ORF">CK500_05530</name>
</gene>
<comment type="caution">
    <text evidence="2">The sequence shown here is derived from an EMBL/GenBank/DDBJ whole genome shotgun (WGS) entry which is preliminary data.</text>
</comment>
<name>A0A2A2FEL8_9EURY</name>
<dbReference type="PRINTS" id="PR00081">
    <property type="entry name" value="GDHRDH"/>
</dbReference>
<organism evidence="2 3">
    <name type="scientific">Halorubrum salipaludis</name>
    <dbReference type="NCBI Taxonomy" id="2032630"/>
    <lineage>
        <taxon>Archaea</taxon>
        <taxon>Methanobacteriati</taxon>
        <taxon>Methanobacteriota</taxon>
        <taxon>Stenosarchaea group</taxon>
        <taxon>Halobacteria</taxon>
        <taxon>Halobacteriales</taxon>
        <taxon>Haloferacaceae</taxon>
        <taxon>Halorubrum</taxon>
    </lineage>
</organism>
<dbReference type="InterPro" id="IPR050259">
    <property type="entry name" value="SDR"/>
</dbReference>
<dbReference type="InterPro" id="IPR002347">
    <property type="entry name" value="SDR_fam"/>
</dbReference>
<dbReference type="Pfam" id="PF13561">
    <property type="entry name" value="adh_short_C2"/>
    <property type="match status" value="1"/>
</dbReference>
<dbReference type="EMBL" id="NSKC01000003">
    <property type="protein sequence ID" value="PAU83896.1"/>
    <property type="molecule type" value="Genomic_DNA"/>
</dbReference>
<dbReference type="Gene3D" id="3.40.50.720">
    <property type="entry name" value="NAD(P)-binding Rossmann-like Domain"/>
    <property type="match status" value="1"/>
</dbReference>
<dbReference type="OrthoDB" id="7442at2157"/>
<dbReference type="PANTHER" id="PTHR42879">
    <property type="entry name" value="3-OXOACYL-(ACYL-CARRIER-PROTEIN) REDUCTASE"/>
    <property type="match status" value="1"/>
</dbReference>
<dbReference type="AlphaFoldDB" id="A0A2A2FEL8"/>
<dbReference type="RefSeq" id="WP_095636262.1">
    <property type="nucleotide sequence ID" value="NZ_NSKC01000003.1"/>
</dbReference>
<dbReference type="Proteomes" id="UP000218083">
    <property type="component" value="Unassembled WGS sequence"/>
</dbReference>
<reference evidence="2 3" key="1">
    <citation type="submission" date="2017-08" db="EMBL/GenBank/DDBJ databases">
        <title>The strain WRN001 was isolated from Binhai saline alkaline soil, Tianjin, China.</title>
        <authorList>
            <person name="Liu D."/>
            <person name="Zhang G."/>
        </authorList>
    </citation>
    <scope>NUCLEOTIDE SEQUENCE [LARGE SCALE GENOMIC DNA]</scope>
    <source>
        <strain evidence="2 3">WN019</strain>
    </source>
</reference>
<comment type="similarity">
    <text evidence="1">Belongs to the short-chain dehydrogenases/reductases (SDR) family.</text>
</comment>
<evidence type="ECO:0000313" key="2">
    <source>
        <dbReference type="EMBL" id="PAU83896.1"/>
    </source>
</evidence>
<sequence length="265" mass="27078">MELGLDGASVLVAAASKGLGLGAATQFAAEGANVAIASRSADNLAAARESILDETSCDEDAVFTVEVDLADADAIESGIEAAVEEFGGLDVLVTNHGGPNNASFEDTSLEAFDGGYNDVLRSTVVQCKAALPALRDGGGAITHLVAASAAEPTSHGTLGNVFRPGIYGLSKTLANEEGENGVRSNCVAPRGVLSDRIESKIAARAEREGITEAEVRELRVAELPLPEMGTTEEFGKAVAFVSSPAASYVTGSVLPVDGGWSSRLL</sequence>